<evidence type="ECO:0000313" key="8">
    <source>
        <dbReference type="EMBL" id="SVE55811.1"/>
    </source>
</evidence>
<keyword evidence="5" id="KW-0472">Membrane</keyword>
<protein>
    <recommendedName>
        <fullName evidence="9">PNPLA domain-containing protein</fullName>
    </recommendedName>
</protein>
<dbReference type="Pfam" id="PF01734">
    <property type="entry name" value="Patatin"/>
    <property type="match status" value="1"/>
</dbReference>
<dbReference type="PANTHER" id="PTHR14226:SF76">
    <property type="entry name" value="NTE FAMILY PROTEIN RSSA"/>
    <property type="match status" value="1"/>
</dbReference>
<sequence length="231" mass="26089">CNAFDIISGKEVVIKEGSLSHALRASLSIPTIFAPVEWGDALLVDGGVANTLPVDIVRDMGANYVLAVDVTETTKSKASLKNIIDIIDQTISVHGYEKKKQNIKESDFYIRPQIDKISFTDYRPKTMQYLFDKGEEAVQSNWNLFLQLKELTSLREQKIQTIKPLKKPVINQIKIDGNKSLSKEFIRSFIGLEKGMRLNPETLDDNISELYSLGYFKTLYYEIHPNIDGGV</sequence>
<dbReference type="InterPro" id="IPR016035">
    <property type="entry name" value="Acyl_Trfase/lysoPLipase"/>
</dbReference>
<dbReference type="SUPFAM" id="SSF52151">
    <property type="entry name" value="FabD/lysophospholipase-like"/>
    <property type="match status" value="1"/>
</dbReference>
<feature type="non-terminal residue" evidence="8">
    <location>
        <position position="1"/>
    </location>
</feature>
<keyword evidence="2" id="KW-0378">Hydrolase</keyword>
<evidence type="ECO:0000256" key="4">
    <source>
        <dbReference type="ARBA" id="ARBA00023098"/>
    </source>
</evidence>
<dbReference type="InterPro" id="IPR034746">
    <property type="entry name" value="POTRA"/>
</dbReference>
<dbReference type="EMBL" id="UINC01225651">
    <property type="protein sequence ID" value="SVE55811.1"/>
    <property type="molecule type" value="Genomic_DNA"/>
</dbReference>
<proteinExistence type="predicted"/>
<gene>
    <name evidence="8" type="ORF">METZ01_LOCUS508665</name>
</gene>
<evidence type="ECO:0008006" key="9">
    <source>
        <dbReference type="Google" id="ProtNLM"/>
    </source>
</evidence>
<dbReference type="InterPro" id="IPR050301">
    <property type="entry name" value="NTE"/>
</dbReference>
<evidence type="ECO:0000256" key="1">
    <source>
        <dbReference type="ARBA" id="ARBA00004370"/>
    </source>
</evidence>
<dbReference type="PROSITE" id="PS51635">
    <property type="entry name" value="PNPLA"/>
    <property type="match status" value="1"/>
</dbReference>
<evidence type="ECO:0000256" key="5">
    <source>
        <dbReference type="ARBA" id="ARBA00023136"/>
    </source>
</evidence>
<evidence type="ECO:0000256" key="2">
    <source>
        <dbReference type="ARBA" id="ARBA00022801"/>
    </source>
</evidence>
<keyword evidence="3" id="KW-0442">Lipid degradation</keyword>
<evidence type="ECO:0000259" key="7">
    <source>
        <dbReference type="PROSITE" id="PS51779"/>
    </source>
</evidence>
<dbReference type="GO" id="GO:0016787">
    <property type="term" value="F:hydrolase activity"/>
    <property type="evidence" value="ECO:0007669"/>
    <property type="project" value="UniProtKB-KW"/>
</dbReference>
<dbReference type="Gene3D" id="3.40.1090.10">
    <property type="entry name" value="Cytosolic phospholipase A2 catalytic domain"/>
    <property type="match status" value="1"/>
</dbReference>
<dbReference type="PANTHER" id="PTHR14226">
    <property type="entry name" value="NEUROPATHY TARGET ESTERASE/SWISS CHEESE D.MELANOGASTER"/>
    <property type="match status" value="1"/>
</dbReference>
<accession>A0A383EGD0</accession>
<organism evidence="8">
    <name type="scientific">marine metagenome</name>
    <dbReference type="NCBI Taxonomy" id="408172"/>
    <lineage>
        <taxon>unclassified sequences</taxon>
        <taxon>metagenomes</taxon>
        <taxon>ecological metagenomes</taxon>
    </lineage>
</organism>
<dbReference type="AlphaFoldDB" id="A0A383EGD0"/>
<comment type="subcellular location">
    <subcellularLocation>
        <location evidence="1">Membrane</location>
    </subcellularLocation>
</comment>
<dbReference type="PROSITE" id="PS51779">
    <property type="entry name" value="POTRA"/>
    <property type="match status" value="1"/>
</dbReference>
<dbReference type="GO" id="GO:0019867">
    <property type="term" value="C:outer membrane"/>
    <property type="evidence" value="ECO:0007669"/>
    <property type="project" value="InterPro"/>
</dbReference>
<evidence type="ECO:0000259" key="6">
    <source>
        <dbReference type="PROSITE" id="PS51635"/>
    </source>
</evidence>
<dbReference type="GO" id="GO:0016042">
    <property type="term" value="P:lipid catabolic process"/>
    <property type="evidence" value="ECO:0007669"/>
    <property type="project" value="UniProtKB-KW"/>
</dbReference>
<feature type="non-terminal residue" evidence="8">
    <location>
        <position position="231"/>
    </location>
</feature>
<dbReference type="Gene3D" id="3.10.20.310">
    <property type="entry name" value="membrane protein fhac"/>
    <property type="match status" value="1"/>
</dbReference>
<dbReference type="InterPro" id="IPR010827">
    <property type="entry name" value="BamA/TamA_POTRA"/>
</dbReference>
<dbReference type="Pfam" id="PF07244">
    <property type="entry name" value="POTRA"/>
    <property type="match status" value="1"/>
</dbReference>
<keyword evidence="4" id="KW-0443">Lipid metabolism</keyword>
<feature type="domain" description="POTRA" evidence="7">
    <location>
        <begin position="168"/>
        <end position="231"/>
    </location>
</feature>
<name>A0A383EGD0_9ZZZZ</name>
<dbReference type="InterPro" id="IPR002641">
    <property type="entry name" value="PNPLA_dom"/>
</dbReference>
<feature type="domain" description="PNPLA" evidence="6">
    <location>
        <begin position="1"/>
        <end position="58"/>
    </location>
</feature>
<reference evidence="8" key="1">
    <citation type="submission" date="2018-05" db="EMBL/GenBank/DDBJ databases">
        <authorList>
            <person name="Lanie J.A."/>
            <person name="Ng W.-L."/>
            <person name="Kazmierczak K.M."/>
            <person name="Andrzejewski T.M."/>
            <person name="Davidsen T.M."/>
            <person name="Wayne K.J."/>
            <person name="Tettelin H."/>
            <person name="Glass J.I."/>
            <person name="Rusch D."/>
            <person name="Podicherti R."/>
            <person name="Tsui H.-C.T."/>
            <person name="Winkler M.E."/>
        </authorList>
    </citation>
    <scope>NUCLEOTIDE SEQUENCE</scope>
</reference>
<evidence type="ECO:0000256" key="3">
    <source>
        <dbReference type="ARBA" id="ARBA00022963"/>
    </source>
</evidence>